<proteinExistence type="predicted"/>
<dbReference type="OrthoDB" id="5428890at2759"/>
<evidence type="ECO:0000313" key="2">
    <source>
        <dbReference type="Proteomes" id="UP000799770"/>
    </source>
</evidence>
<evidence type="ECO:0000313" key="1">
    <source>
        <dbReference type="EMBL" id="KAF2106619.1"/>
    </source>
</evidence>
<keyword evidence="2" id="KW-1185">Reference proteome</keyword>
<dbReference type="AlphaFoldDB" id="A0A6A5YH95"/>
<sequence>MELCIRIWLTINVKSPSIAVGPVYQHDVPIKWTEDRSLQDLIRVRFKKCAASGNPRYRTRLEGKFTAAYLVNVCEMKLHWTDNLTDHLCQDPDQHVFTVYKHKICLLNHSKSKDGCPIPKDVLEEALDTLDLLFPFGDPATKQLLKKENQLVFYQLGNRARDRELDLSRYEYWREELDDLVDSFRKPPRSWKQLATDRRNLMEWAAFWVAVMVAISVKAYHAAIAQSRYSPQN</sequence>
<gene>
    <name evidence="1" type="ORF">BDV96DRAFT_590896</name>
</gene>
<dbReference type="Proteomes" id="UP000799770">
    <property type="component" value="Unassembled WGS sequence"/>
</dbReference>
<protein>
    <submittedName>
        <fullName evidence="1">Uncharacterized protein</fullName>
    </submittedName>
</protein>
<name>A0A6A5YH95_9PLEO</name>
<accession>A0A6A5YH95</accession>
<reference evidence="1" key="1">
    <citation type="journal article" date="2020" name="Stud. Mycol.">
        <title>101 Dothideomycetes genomes: a test case for predicting lifestyles and emergence of pathogens.</title>
        <authorList>
            <person name="Haridas S."/>
            <person name="Albert R."/>
            <person name="Binder M."/>
            <person name="Bloem J."/>
            <person name="Labutti K."/>
            <person name="Salamov A."/>
            <person name="Andreopoulos B."/>
            <person name="Baker S."/>
            <person name="Barry K."/>
            <person name="Bills G."/>
            <person name="Bluhm B."/>
            <person name="Cannon C."/>
            <person name="Castanera R."/>
            <person name="Culley D."/>
            <person name="Daum C."/>
            <person name="Ezra D."/>
            <person name="Gonzalez J."/>
            <person name="Henrissat B."/>
            <person name="Kuo A."/>
            <person name="Liang C."/>
            <person name="Lipzen A."/>
            <person name="Lutzoni F."/>
            <person name="Magnuson J."/>
            <person name="Mondo S."/>
            <person name="Nolan M."/>
            <person name="Ohm R."/>
            <person name="Pangilinan J."/>
            <person name="Park H.-J."/>
            <person name="Ramirez L."/>
            <person name="Alfaro M."/>
            <person name="Sun H."/>
            <person name="Tritt A."/>
            <person name="Yoshinaga Y."/>
            <person name="Zwiers L.-H."/>
            <person name="Turgeon B."/>
            <person name="Goodwin S."/>
            <person name="Spatafora J."/>
            <person name="Crous P."/>
            <person name="Grigoriev I."/>
        </authorList>
    </citation>
    <scope>NUCLEOTIDE SEQUENCE</scope>
    <source>
        <strain evidence="1">CBS 627.86</strain>
    </source>
</reference>
<organism evidence="1 2">
    <name type="scientific">Lophiotrema nucula</name>
    <dbReference type="NCBI Taxonomy" id="690887"/>
    <lineage>
        <taxon>Eukaryota</taxon>
        <taxon>Fungi</taxon>
        <taxon>Dikarya</taxon>
        <taxon>Ascomycota</taxon>
        <taxon>Pezizomycotina</taxon>
        <taxon>Dothideomycetes</taxon>
        <taxon>Pleosporomycetidae</taxon>
        <taxon>Pleosporales</taxon>
        <taxon>Lophiotremataceae</taxon>
        <taxon>Lophiotrema</taxon>
    </lineage>
</organism>
<dbReference type="EMBL" id="ML977361">
    <property type="protein sequence ID" value="KAF2106619.1"/>
    <property type="molecule type" value="Genomic_DNA"/>
</dbReference>